<dbReference type="GO" id="GO:0006400">
    <property type="term" value="P:tRNA modification"/>
    <property type="evidence" value="ECO:0007669"/>
    <property type="project" value="UniProtKB-UniRule"/>
</dbReference>
<dbReference type="SUPFAM" id="SSF52374">
    <property type="entry name" value="Nucleotidylyl transferase"/>
    <property type="match status" value="1"/>
</dbReference>
<feature type="binding site" evidence="3">
    <location>
        <position position="182"/>
    </location>
    <ligand>
        <name>ATP</name>
        <dbReference type="ChEBI" id="CHEBI:30616"/>
    </ligand>
</feature>
<organism evidence="4 5">
    <name type="scientific">Priestia koreensis</name>
    <dbReference type="NCBI Taxonomy" id="284581"/>
    <lineage>
        <taxon>Bacteria</taxon>
        <taxon>Bacillati</taxon>
        <taxon>Bacillota</taxon>
        <taxon>Bacilli</taxon>
        <taxon>Bacillales</taxon>
        <taxon>Bacillaceae</taxon>
        <taxon>Priestia</taxon>
    </lineage>
</organism>
<sequence>MKATGIIVEYNPFHNGHDFHVHESKKQTEADCMIGVMSGHFLQRGEPALLSKWYRTEMALRSGVDLIVELPYVYATQQADTFAAGAVAILNQLQVASICFGSEDGRIEPFQRAVQLTDSSQPSEHVKSLLKEGYSYPKAMSLALQTTEDSIDLSQPNNILGYAYVKAIIDQHTGITPHTIKRTQAHYHDIELPTTPIASATSIRKSLHTQSSIEEISPYVPASTTRLLEDYVTTYGRFHDWEQYFTLLKYKLLTMTPRQLADIYEMEEGIEYRLLDASKRASTFAEFMSLVKTKRYTWTRIQRMCVHILTHTMKEEMKPFLHVDAPPYVRVLGMTKKGQEYLRLIKKKIEVPLVTKISKKQADTILRLDLKATSVYGMSLPEPLRSQFSMQDFTTPPIILS</sequence>
<comment type="subcellular location">
    <subcellularLocation>
        <location evidence="3">Cytoplasm</location>
    </subcellularLocation>
</comment>
<protein>
    <recommendedName>
        <fullName evidence="3">tRNA(Met) cytidine acetate ligase</fullName>
        <ecNumber evidence="3">6.3.4.-</ecNumber>
    </recommendedName>
</protein>
<keyword evidence="5" id="KW-1185">Reference proteome</keyword>
<keyword evidence="3" id="KW-0820">tRNA-binding</keyword>
<dbReference type="Proteomes" id="UP000037558">
    <property type="component" value="Unassembled WGS sequence"/>
</dbReference>
<comment type="caution">
    <text evidence="3">Lacks conserved residue(s) required for the propagation of feature annotation.</text>
</comment>
<evidence type="ECO:0000256" key="2">
    <source>
        <dbReference type="ARBA" id="ARBA00022694"/>
    </source>
</evidence>
<dbReference type="EC" id="6.3.4.-" evidence="3"/>
<gene>
    <name evidence="3" type="primary">tmcAL</name>
    <name evidence="4" type="ORF">AMD01_20845</name>
</gene>
<keyword evidence="3" id="KW-0547">Nucleotide-binding</keyword>
<dbReference type="Pfam" id="PF05636">
    <property type="entry name" value="HIGH_NTase1"/>
    <property type="match status" value="1"/>
</dbReference>
<comment type="caution">
    <text evidence="4">The sequence shown here is derived from an EMBL/GenBank/DDBJ whole genome shotgun (WGS) entry which is preliminary data.</text>
</comment>
<dbReference type="PATRIC" id="fig|284581.3.peg.1497"/>
<dbReference type="NCBIfam" id="NF010191">
    <property type="entry name" value="PRK13670.1"/>
    <property type="match status" value="1"/>
</dbReference>
<evidence type="ECO:0000313" key="5">
    <source>
        <dbReference type="Proteomes" id="UP000037558"/>
    </source>
</evidence>
<dbReference type="RefSeq" id="WP_053403390.1">
    <property type="nucleotide sequence ID" value="NZ_JAUKEN010000001.1"/>
</dbReference>
<dbReference type="OrthoDB" id="9769796at2"/>
<evidence type="ECO:0000256" key="3">
    <source>
        <dbReference type="HAMAP-Rule" id="MF_01539"/>
    </source>
</evidence>
<dbReference type="HAMAP" id="MF_01539">
    <property type="entry name" value="TmcAL"/>
    <property type="match status" value="1"/>
</dbReference>
<dbReference type="Gene3D" id="3.40.50.620">
    <property type="entry name" value="HUPs"/>
    <property type="match status" value="1"/>
</dbReference>
<accession>A0A0M0KPL9</accession>
<feature type="binding site" evidence="3">
    <location>
        <position position="101"/>
    </location>
    <ligand>
        <name>ATP</name>
        <dbReference type="ChEBI" id="CHEBI:30616"/>
    </ligand>
</feature>
<keyword evidence="3" id="KW-0963">Cytoplasm</keyword>
<comment type="catalytic activity">
    <reaction evidence="3">
        <text>cytidine(34) in elongator tRNA(Met) + acetate + ATP = N(4)-acetylcytidine(34) in elongator tRNA(Met) + AMP + diphosphate</text>
        <dbReference type="Rhea" id="RHEA:58144"/>
        <dbReference type="Rhea" id="RHEA-COMP:10693"/>
        <dbReference type="Rhea" id="RHEA-COMP:10694"/>
        <dbReference type="ChEBI" id="CHEBI:30089"/>
        <dbReference type="ChEBI" id="CHEBI:30616"/>
        <dbReference type="ChEBI" id="CHEBI:33019"/>
        <dbReference type="ChEBI" id="CHEBI:74900"/>
        <dbReference type="ChEBI" id="CHEBI:82748"/>
        <dbReference type="ChEBI" id="CHEBI:456215"/>
    </reaction>
</comment>
<feature type="binding site" evidence="3">
    <location>
        <position position="157"/>
    </location>
    <ligand>
        <name>ATP</name>
        <dbReference type="ChEBI" id="CHEBI:30616"/>
    </ligand>
</feature>
<dbReference type="InterPro" id="IPR008513">
    <property type="entry name" value="tRNA(Met)_cyd_acetate_ligase"/>
</dbReference>
<reference evidence="5" key="1">
    <citation type="submission" date="2015-08" db="EMBL/GenBank/DDBJ databases">
        <title>Fjat-14210 dsm16467.</title>
        <authorList>
            <person name="Liu B."/>
            <person name="Wang J."/>
            <person name="Zhu Y."/>
            <person name="Liu G."/>
            <person name="Chen Q."/>
            <person name="Chen Z."/>
            <person name="Lan J."/>
            <person name="Che J."/>
            <person name="Ge C."/>
            <person name="Shi H."/>
            <person name="Pan Z."/>
            <person name="Liu X."/>
        </authorList>
    </citation>
    <scope>NUCLEOTIDE SEQUENCE [LARGE SCALE GENOMIC DNA]</scope>
    <source>
        <strain evidence="5">DSM 16467</strain>
    </source>
</reference>
<name>A0A0M0KPL9_9BACI</name>
<keyword evidence="2 3" id="KW-0819">tRNA processing</keyword>
<keyword evidence="3" id="KW-0067">ATP-binding</keyword>
<proteinExistence type="inferred from homology"/>
<feature type="binding site" evidence="3">
    <location>
        <begin position="7"/>
        <end position="20"/>
    </location>
    <ligand>
        <name>ATP</name>
        <dbReference type="ChEBI" id="CHEBI:30616"/>
    </ligand>
</feature>
<dbReference type="GO" id="GO:0000049">
    <property type="term" value="F:tRNA binding"/>
    <property type="evidence" value="ECO:0007669"/>
    <property type="project" value="UniProtKB-KW"/>
</dbReference>
<keyword evidence="3" id="KW-0694">RNA-binding</keyword>
<dbReference type="PANTHER" id="PTHR37825">
    <property type="entry name" value="TRNA(MET) CYTIDINE ACETATE LIGASE"/>
    <property type="match status" value="1"/>
</dbReference>
<comment type="function">
    <text evidence="3">Catalyzes the formation of N(4)-acetylcytidine (ac(4)C) at the wobble position of elongator tRNA(Met), using acetate and ATP as substrates. First activates an acetate ion to form acetyladenylate (Ac-AMP) and then transfers the acetyl group to tRNA to form ac(4)C34.</text>
</comment>
<dbReference type="InterPro" id="IPR014729">
    <property type="entry name" value="Rossmann-like_a/b/a_fold"/>
</dbReference>
<dbReference type="STRING" id="284581.AMD01_20845"/>
<keyword evidence="1 3" id="KW-0436">Ligase</keyword>
<dbReference type="PANTHER" id="PTHR37825:SF1">
    <property type="entry name" value="TRNA(MET) CYTIDINE ACETATE LIGASE"/>
    <property type="match status" value="1"/>
</dbReference>
<dbReference type="GO" id="GO:0005524">
    <property type="term" value="F:ATP binding"/>
    <property type="evidence" value="ECO:0007669"/>
    <property type="project" value="UniProtKB-KW"/>
</dbReference>
<evidence type="ECO:0000313" key="4">
    <source>
        <dbReference type="EMBL" id="KOO40755.1"/>
    </source>
</evidence>
<dbReference type="GO" id="GO:0016879">
    <property type="term" value="F:ligase activity, forming carbon-nitrogen bonds"/>
    <property type="evidence" value="ECO:0007669"/>
    <property type="project" value="UniProtKB-UniRule"/>
</dbReference>
<dbReference type="EMBL" id="LILC01000032">
    <property type="protein sequence ID" value="KOO40755.1"/>
    <property type="molecule type" value="Genomic_DNA"/>
</dbReference>
<comment type="similarity">
    <text evidence="3">Belongs to the TmcAL family.</text>
</comment>
<dbReference type="AlphaFoldDB" id="A0A0M0KPL9"/>
<dbReference type="GO" id="GO:0005737">
    <property type="term" value="C:cytoplasm"/>
    <property type="evidence" value="ECO:0007669"/>
    <property type="project" value="UniProtKB-SubCell"/>
</dbReference>
<evidence type="ECO:0000256" key="1">
    <source>
        <dbReference type="ARBA" id="ARBA00022598"/>
    </source>
</evidence>